<keyword evidence="6 8" id="KW-0472">Membrane</keyword>
<dbReference type="Gene3D" id="1.20.1250.20">
    <property type="entry name" value="MFS general substrate transporter like domains"/>
    <property type="match status" value="1"/>
</dbReference>
<evidence type="ECO:0000256" key="4">
    <source>
        <dbReference type="ARBA" id="ARBA00022692"/>
    </source>
</evidence>
<feature type="transmembrane region" description="Helical" evidence="8">
    <location>
        <begin position="342"/>
        <end position="364"/>
    </location>
</feature>
<dbReference type="FunFam" id="1.20.1250.20:FF:000117">
    <property type="entry name" value="MFS hexose transporter"/>
    <property type="match status" value="1"/>
</dbReference>
<comment type="subcellular location">
    <subcellularLocation>
        <location evidence="1">Membrane</location>
        <topology evidence="1">Multi-pass membrane protein</topology>
    </subcellularLocation>
</comment>
<dbReference type="InterPro" id="IPR005828">
    <property type="entry name" value="MFS_sugar_transport-like"/>
</dbReference>
<keyword evidence="5 8" id="KW-1133">Transmembrane helix</keyword>
<accession>A0AA40A3D3</accession>
<feature type="transmembrane region" description="Helical" evidence="8">
    <location>
        <begin position="478"/>
        <end position="496"/>
    </location>
</feature>
<organism evidence="10 11">
    <name type="scientific">Lasiosphaeris hirsuta</name>
    <dbReference type="NCBI Taxonomy" id="260670"/>
    <lineage>
        <taxon>Eukaryota</taxon>
        <taxon>Fungi</taxon>
        <taxon>Dikarya</taxon>
        <taxon>Ascomycota</taxon>
        <taxon>Pezizomycotina</taxon>
        <taxon>Sordariomycetes</taxon>
        <taxon>Sordariomycetidae</taxon>
        <taxon>Sordariales</taxon>
        <taxon>Lasiosphaeriaceae</taxon>
        <taxon>Lasiosphaeris</taxon>
    </lineage>
</organism>
<evidence type="ECO:0000256" key="6">
    <source>
        <dbReference type="ARBA" id="ARBA00023136"/>
    </source>
</evidence>
<feature type="transmembrane region" description="Helical" evidence="8">
    <location>
        <begin position="132"/>
        <end position="151"/>
    </location>
</feature>
<feature type="transmembrane region" description="Helical" evidence="8">
    <location>
        <begin position="90"/>
        <end position="107"/>
    </location>
</feature>
<feature type="transmembrane region" description="Helical" evidence="8">
    <location>
        <begin position="443"/>
        <end position="466"/>
    </location>
</feature>
<feature type="transmembrane region" description="Helical" evidence="8">
    <location>
        <begin position="163"/>
        <end position="186"/>
    </location>
</feature>
<dbReference type="PANTHER" id="PTHR48022">
    <property type="entry name" value="PLASTIDIC GLUCOSE TRANSPORTER 4"/>
    <property type="match status" value="1"/>
</dbReference>
<evidence type="ECO:0000256" key="5">
    <source>
        <dbReference type="ARBA" id="ARBA00022989"/>
    </source>
</evidence>
<evidence type="ECO:0000313" key="11">
    <source>
        <dbReference type="Proteomes" id="UP001172102"/>
    </source>
</evidence>
<dbReference type="Pfam" id="PF00083">
    <property type="entry name" value="Sugar_tr"/>
    <property type="match status" value="1"/>
</dbReference>
<evidence type="ECO:0000256" key="1">
    <source>
        <dbReference type="ARBA" id="ARBA00004141"/>
    </source>
</evidence>
<evidence type="ECO:0000259" key="9">
    <source>
        <dbReference type="PROSITE" id="PS50850"/>
    </source>
</evidence>
<comment type="caution">
    <text evidence="10">The sequence shown here is derived from an EMBL/GenBank/DDBJ whole genome shotgun (WGS) entry which is preliminary data.</text>
</comment>
<dbReference type="InterPro" id="IPR020846">
    <property type="entry name" value="MFS_dom"/>
</dbReference>
<dbReference type="InterPro" id="IPR050360">
    <property type="entry name" value="MFS_Sugar_Transporters"/>
</dbReference>
<evidence type="ECO:0000256" key="2">
    <source>
        <dbReference type="ARBA" id="ARBA00010992"/>
    </source>
</evidence>
<dbReference type="PRINTS" id="PR00171">
    <property type="entry name" value="SUGRTRNSPORT"/>
</dbReference>
<dbReference type="PROSITE" id="PS50850">
    <property type="entry name" value="MFS"/>
    <property type="match status" value="1"/>
</dbReference>
<dbReference type="EMBL" id="JAUKUA010000006">
    <property type="protein sequence ID" value="KAK0708399.1"/>
    <property type="molecule type" value="Genomic_DNA"/>
</dbReference>
<dbReference type="PANTHER" id="PTHR48022:SF64">
    <property type="entry name" value="MAJOR FACILITATOR SUPERFAMILY (MFS) PROFILE DOMAIN-CONTAINING PROTEIN"/>
    <property type="match status" value="1"/>
</dbReference>
<keyword evidence="4 8" id="KW-0812">Transmembrane</keyword>
<dbReference type="AlphaFoldDB" id="A0AA40A3D3"/>
<feature type="transmembrane region" description="Helical" evidence="8">
    <location>
        <begin position="252"/>
        <end position="273"/>
    </location>
</feature>
<proteinExistence type="inferred from homology"/>
<gene>
    <name evidence="10" type="ORF">B0H67DRAFT_590193</name>
</gene>
<evidence type="ECO:0000256" key="3">
    <source>
        <dbReference type="ARBA" id="ARBA00022448"/>
    </source>
</evidence>
<feature type="transmembrane region" description="Helical" evidence="8">
    <location>
        <begin position="220"/>
        <end position="240"/>
    </location>
</feature>
<dbReference type="SUPFAM" id="SSF103473">
    <property type="entry name" value="MFS general substrate transporter"/>
    <property type="match status" value="1"/>
</dbReference>
<evidence type="ECO:0000256" key="7">
    <source>
        <dbReference type="RuleBase" id="RU003346"/>
    </source>
</evidence>
<name>A0AA40A3D3_9PEZI</name>
<dbReference type="InterPro" id="IPR036259">
    <property type="entry name" value="MFS_trans_sf"/>
</dbReference>
<keyword evidence="3 7" id="KW-0813">Transport</keyword>
<feature type="transmembrane region" description="Helical" evidence="8">
    <location>
        <begin position="409"/>
        <end position="431"/>
    </location>
</feature>
<evidence type="ECO:0000313" key="10">
    <source>
        <dbReference type="EMBL" id="KAK0708399.1"/>
    </source>
</evidence>
<dbReference type="NCBIfam" id="TIGR00879">
    <property type="entry name" value="SP"/>
    <property type="match status" value="1"/>
</dbReference>
<feature type="domain" description="Major facilitator superfamily (MFS) profile" evidence="9">
    <location>
        <begin position="94"/>
        <end position="531"/>
    </location>
</feature>
<feature type="transmembrane region" description="Helical" evidence="8">
    <location>
        <begin position="508"/>
        <end position="527"/>
    </location>
</feature>
<sequence>MALQQYTVAHRCASQRLIYIYDTGETPYGEHSSPRSSPHEPTVCLPAGEFEPSPESTFSEKTFNMGKDTFQLAGRDWPKVTWWKMKGMRTVYLTLWAAMLTSATNGYDGSLMNGLEAIKAWNDNFNNPNGQILGLIAASMSIGSLLAIPIVPYTADILGRRTGVVIGCAIMIVGVALICIGFHVALFIVGRLILGFGIAIAHGSAPLLIAELVHPQHRAIYSTIYNTLWYLGSLIGSWVAFGTNTLDGQWAWRVPCLLQAIPSIVQMVFIWTVPESPRWLISKGKHQKAKEILAYVHAQGDLDDELVNVEFNEIQQTIALEQEYERSAWSELWATPGNRHRLLILISIGFFSQWSGNGIVSYFLPKVLELIGITDSTTQLEINGYLSIVQLISAVGICFFVDKIGRRPLFLTSCVGMLVTFIVTTIALARYDASPNSAAANTVIVFIFLYYIMYNLGFCGLLVSYSTEILPYRIRAKGLTVMFFCVDLSLWFNQYVNPIALQSIAWKYYIVYCCWLAFELAVVYKWYIETKNTALEEIVKFFDGDSAIVGGDDATAKARHLAGEDEAEVAEAEKAAPAKTEVTNA</sequence>
<evidence type="ECO:0000256" key="8">
    <source>
        <dbReference type="SAM" id="Phobius"/>
    </source>
</evidence>
<dbReference type="InterPro" id="IPR003663">
    <property type="entry name" value="Sugar/inositol_transpt"/>
</dbReference>
<keyword evidence="11" id="KW-1185">Reference proteome</keyword>
<dbReference type="GO" id="GO:0016020">
    <property type="term" value="C:membrane"/>
    <property type="evidence" value="ECO:0007669"/>
    <property type="project" value="UniProtKB-SubCell"/>
</dbReference>
<protein>
    <submittedName>
        <fullName evidence="10">Hexose transporter protein</fullName>
    </submittedName>
</protein>
<feature type="transmembrane region" description="Helical" evidence="8">
    <location>
        <begin position="384"/>
        <end position="402"/>
    </location>
</feature>
<dbReference type="Proteomes" id="UP001172102">
    <property type="component" value="Unassembled WGS sequence"/>
</dbReference>
<reference evidence="10" key="1">
    <citation type="submission" date="2023-06" db="EMBL/GenBank/DDBJ databases">
        <title>Genome-scale phylogeny and comparative genomics of the fungal order Sordariales.</title>
        <authorList>
            <consortium name="Lawrence Berkeley National Laboratory"/>
            <person name="Hensen N."/>
            <person name="Bonometti L."/>
            <person name="Westerberg I."/>
            <person name="Brannstrom I.O."/>
            <person name="Guillou S."/>
            <person name="Cros-Aarteil S."/>
            <person name="Calhoun S."/>
            <person name="Haridas S."/>
            <person name="Kuo A."/>
            <person name="Mondo S."/>
            <person name="Pangilinan J."/>
            <person name="Riley R."/>
            <person name="Labutti K."/>
            <person name="Andreopoulos B."/>
            <person name="Lipzen A."/>
            <person name="Chen C."/>
            <person name="Yanf M."/>
            <person name="Daum C."/>
            <person name="Ng V."/>
            <person name="Clum A."/>
            <person name="Steindorff A."/>
            <person name="Ohm R."/>
            <person name="Martin F."/>
            <person name="Silar P."/>
            <person name="Natvig D."/>
            <person name="Lalanne C."/>
            <person name="Gautier V."/>
            <person name="Ament-Velasquez S.L."/>
            <person name="Kruys A."/>
            <person name="Hutchinson M.I."/>
            <person name="Powell A.J."/>
            <person name="Barry K."/>
            <person name="Miller A.N."/>
            <person name="Grigoriev I.V."/>
            <person name="Debuchy R."/>
            <person name="Gladieux P."/>
            <person name="Thoren M.H."/>
            <person name="Johannesson H."/>
        </authorList>
    </citation>
    <scope>NUCLEOTIDE SEQUENCE</scope>
    <source>
        <strain evidence="10">SMH4607-1</strain>
    </source>
</reference>
<comment type="similarity">
    <text evidence="2 7">Belongs to the major facilitator superfamily. Sugar transporter (TC 2.A.1.1) family.</text>
</comment>
<feature type="transmembrane region" description="Helical" evidence="8">
    <location>
        <begin position="192"/>
        <end position="213"/>
    </location>
</feature>
<dbReference type="GO" id="GO:0005351">
    <property type="term" value="F:carbohydrate:proton symporter activity"/>
    <property type="evidence" value="ECO:0007669"/>
    <property type="project" value="TreeGrafter"/>
</dbReference>